<proteinExistence type="predicted"/>
<dbReference type="EMBL" id="CAFAAB010000187">
    <property type="protein sequence ID" value="CAB4792406.1"/>
    <property type="molecule type" value="Genomic_DNA"/>
</dbReference>
<organism evidence="2">
    <name type="scientific">freshwater metagenome</name>
    <dbReference type="NCBI Taxonomy" id="449393"/>
    <lineage>
        <taxon>unclassified sequences</taxon>
        <taxon>metagenomes</taxon>
        <taxon>ecological metagenomes</taxon>
    </lineage>
</organism>
<dbReference type="Gene3D" id="3.40.1080.10">
    <property type="entry name" value="Glutaconate Coenzyme A-transferase"/>
    <property type="match status" value="1"/>
</dbReference>
<dbReference type="InterPro" id="IPR038460">
    <property type="entry name" value="AcetylCoA_hyd_C_sf"/>
</dbReference>
<reference evidence="2" key="1">
    <citation type="submission" date="2020-05" db="EMBL/GenBank/DDBJ databases">
        <authorList>
            <person name="Chiriac C."/>
            <person name="Salcher M."/>
            <person name="Ghai R."/>
            <person name="Kavagutti S V."/>
        </authorList>
    </citation>
    <scope>NUCLEOTIDE SEQUENCE</scope>
</reference>
<evidence type="ECO:0000259" key="1">
    <source>
        <dbReference type="Pfam" id="PF13336"/>
    </source>
</evidence>
<dbReference type="Pfam" id="PF13336">
    <property type="entry name" value="AcetylCoA_hyd_C"/>
    <property type="match status" value="1"/>
</dbReference>
<dbReference type="InterPro" id="IPR046433">
    <property type="entry name" value="ActCoA_hydro"/>
</dbReference>
<dbReference type="InterPro" id="IPR026888">
    <property type="entry name" value="AcetylCoA_hyd_C"/>
</dbReference>
<accession>A0A6J6XAW2</accession>
<name>A0A6J6XAW2_9ZZZZ</name>
<gene>
    <name evidence="2" type="ORF">UFOPK2958_01317</name>
</gene>
<dbReference type="InterPro" id="IPR037171">
    <property type="entry name" value="NagB/RpiA_transferase-like"/>
</dbReference>
<dbReference type="AlphaFoldDB" id="A0A6J6XAW2"/>
<dbReference type="PANTHER" id="PTHR21432">
    <property type="entry name" value="ACETYL-COA HYDROLASE-RELATED"/>
    <property type="match status" value="1"/>
</dbReference>
<sequence>MREMTATDAAALLRPVDTVGLGLGPANPHTLLRAMSERKDWEQLTIGGALILGLFDLFTHPNVAYRAGFFGPAERYYRSVGGNVEHVPAGFRQFAPILRRLSPRVMMVQATPPDQHGFCSLSLHCGATLDELRAAGADPERLLIVETSPHLPWTSGIPGMENRLSVNEIDVLVRGEEVPFELPGEAPTEADLAIAQHTLPYITANATLQTGIGAIPNTVAEALAQREGGEYGIHSEMFTDGLWKLQASGKVTNAHKGIYDGFSLTTFALGSKGLYEWLHENRDVRFAPVSVVNDPTIIGQNKNFVSINGAISVDLYGQVVADSVAGAQVSGVGGHEDFVAGADLSLDDVSLICLRSTIEVNGETVSRIAAQLPLGSVVATPRHHTAVIVTEFGAADLRGATVRERAHLLADIAHPQFRDELRTAAEVIAR</sequence>
<dbReference type="Gene3D" id="3.40.1080.20">
    <property type="entry name" value="Acetyl-CoA hydrolase/transferase C-terminal domain"/>
    <property type="match status" value="1"/>
</dbReference>
<dbReference type="GO" id="GO:0006083">
    <property type="term" value="P:acetate metabolic process"/>
    <property type="evidence" value="ECO:0007669"/>
    <property type="project" value="InterPro"/>
</dbReference>
<evidence type="ECO:0000313" key="2">
    <source>
        <dbReference type="EMBL" id="CAB4792406.1"/>
    </source>
</evidence>
<dbReference type="Gene3D" id="3.30.750.70">
    <property type="entry name" value="4-hydroxybutyrate coenzyme like domains"/>
    <property type="match status" value="1"/>
</dbReference>
<protein>
    <submittedName>
        <fullName evidence="2">Unannotated protein</fullName>
    </submittedName>
</protein>
<feature type="domain" description="Acetyl-CoA hydrolase/transferase C-terminal" evidence="1">
    <location>
        <begin position="270"/>
        <end position="424"/>
    </location>
</feature>
<dbReference type="GO" id="GO:0008775">
    <property type="term" value="F:acetate CoA-transferase activity"/>
    <property type="evidence" value="ECO:0007669"/>
    <property type="project" value="InterPro"/>
</dbReference>
<dbReference type="SUPFAM" id="SSF100950">
    <property type="entry name" value="NagB/RpiA/CoA transferase-like"/>
    <property type="match status" value="2"/>
</dbReference>
<dbReference type="PANTHER" id="PTHR21432:SF20">
    <property type="entry name" value="ACETYL-COA HYDROLASE"/>
    <property type="match status" value="1"/>
</dbReference>